<evidence type="ECO:0000313" key="3">
    <source>
        <dbReference type="RefSeq" id="XP_022083815.1"/>
    </source>
</evidence>
<sequence>MKATCILCAVVLVLLVDFLSQTCADDSTEEASPAWLAGNRKFHGLDQFQKRWGGRHIRPQGRVPRAYDPDDEDQIEVFRRWAGRRIPYRGAINGQFKRNVDNDQEAMEDVYQYLRN</sequence>
<feature type="chain" id="PRO_5034732674" evidence="1">
    <location>
        <begin position="25"/>
        <end position="116"/>
    </location>
</feature>
<dbReference type="RefSeq" id="XP_022083815.1">
    <property type="nucleotide sequence ID" value="XM_022228123.1"/>
</dbReference>
<keyword evidence="1" id="KW-0732">Signal</keyword>
<evidence type="ECO:0000313" key="2">
    <source>
        <dbReference type="Proteomes" id="UP000694845"/>
    </source>
</evidence>
<dbReference type="GeneID" id="110975551"/>
<organism evidence="2 3">
    <name type="scientific">Acanthaster planci</name>
    <name type="common">Crown-of-thorns starfish</name>
    <dbReference type="NCBI Taxonomy" id="133434"/>
    <lineage>
        <taxon>Eukaryota</taxon>
        <taxon>Metazoa</taxon>
        <taxon>Echinodermata</taxon>
        <taxon>Eleutherozoa</taxon>
        <taxon>Asterozoa</taxon>
        <taxon>Asteroidea</taxon>
        <taxon>Valvatacea</taxon>
        <taxon>Valvatida</taxon>
        <taxon>Acanthasteridae</taxon>
        <taxon>Acanthaster</taxon>
    </lineage>
</organism>
<evidence type="ECO:0000256" key="1">
    <source>
        <dbReference type="SAM" id="SignalP"/>
    </source>
</evidence>
<dbReference type="OrthoDB" id="10335189at2759"/>
<feature type="signal peptide" evidence="1">
    <location>
        <begin position="1"/>
        <end position="24"/>
    </location>
</feature>
<dbReference type="Proteomes" id="UP000694845">
    <property type="component" value="Unplaced"/>
</dbReference>
<name>A0A8B7XUW9_ACAPL</name>
<dbReference type="OMA" id="RGAINGQ"/>
<reference evidence="3" key="1">
    <citation type="submission" date="2025-08" db="UniProtKB">
        <authorList>
            <consortium name="RefSeq"/>
        </authorList>
    </citation>
    <scope>IDENTIFICATION</scope>
</reference>
<keyword evidence="2" id="KW-1185">Reference proteome</keyword>
<accession>A0A8B7XUW9</accession>
<dbReference type="KEGG" id="aplc:110975551"/>
<proteinExistence type="predicted"/>
<gene>
    <name evidence="3" type="primary">LOC110975551</name>
</gene>
<protein>
    <submittedName>
        <fullName evidence="3">Uncharacterized protein LOC110975551 isoform X1</fullName>
    </submittedName>
</protein>
<dbReference type="AlphaFoldDB" id="A0A8B7XUW9"/>